<dbReference type="EMBL" id="HACA01011298">
    <property type="protein sequence ID" value="CDW28659.1"/>
    <property type="molecule type" value="Transcribed_RNA"/>
</dbReference>
<organism evidence="1">
    <name type="scientific">Lepeophtheirus salmonis</name>
    <name type="common">Salmon louse</name>
    <name type="synonym">Caligus salmonis</name>
    <dbReference type="NCBI Taxonomy" id="72036"/>
    <lineage>
        <taxon>Eukaryota</taxon>
        <taxon>Metazoa</taxon>
        <taxon>Ecdysozoa</taxon>
        <taxon>Arthropoda</taxon>
        <taxon>Crustacea</taxon>
        <taxon>Multicrustacea</taxon>
        <taxon>Hexanauplia</taxon>
        <taxon>Copepoda</taxon>
        <taxon>Siphonostomatoida</taxon>
        <taxon>Caligidae</taxon>
        <taxon>Lepeophtheirus</taxon>
    </lineage>
</organism>
<name>A0A0K2TRI3_LEPSM</name>
<accession>A0A0K2TRI3</accession>
<reference evidence="1" key="1">
    <citation type="submission" date="2014-05" db="EMBL/GenBank/DDBJ databases">
        <authorList>
            <person name="Chronopoulou M."/>
        </authorList>
    </citation>
    <scope>NUCLEOTIDE SEQUENCE</scope>
    <source>
        <tissue evidence="1">Whole organism</tissue>
    </source>
</reference>
<protein>
    <submittedName>
        <fullName evidence="1">Uncharacterized protein</fullName>
    </submittedName>
</protein>
<proteinExistence type="predicted"/>
<dbReference type="AlphaFoldDB" id="A0A0K2TRI3"/>
<evidence type="ECO:0000313" key="1">
    <source>
        <dbReference type="EMBL" id="CDW28659.1"/>
    </source>
</evidence>
<sequence>MVSMKESLQPMKQEVIVLWSKYQTVWLEKFDIIYKCQKTEANGWKMLLEKCSETYFLSLSIGFNSEIEINTRICHWMSFSRR</sequence>